<dbReference type="InterPro" id="IPR025285">
    <property type="entry name" value="DUF4145"/>
</dbReference>
<dbReference type="Pfam" id="PF13643">
    <property type="entry name" value="DUF4145"/>
    <property type="match status" value="1"/>
</dbReference>
<dbReference type="EMBL" id="CP054475">
    <property type="protein sequence ID" value="UXD89471.1"/>
    <property type="molecule type" value="Genomic_DNA"/>
</dbReference>
<protein>
    <submittedName>
        <fullName evidence="3">DUF4145 domain-containing protein</fullName>
    </submittedName>
</protein>
<evidence type="ECO:0000313" key="4">
    <source>
        <dbReference type="Proteomes" id="UP001065322"/>
    </source>
</evidence>
<evidence type="ECO:0000256" key="1">
    <source>
        <dbReference type="SAM" id="MobiDB-lite"/>
    </source>
</evidence>
<accession>A0ABY6AHM8</accession>
<sequence length="240" mass="27077">MKFSWSCPYCNRDATITDSNFTSEVHFFNHDNKDGSLGILTEVITCPNEDCREYTITGSLHNSYNNGYGHVIQNEILMNWSMKPSSLAKQFPTYIPQAVIDNYEEACLIRDLSPKASATLSRRCLQGIIRDFWGCKKGRLVDEINSIQDKVDPITWQAIDSVRSIGNIGAHMEKDINLIIDVEPAEAQLLIGLIEILIKDWYVAKHERQKHLESIIGVAKQKADEKSKNSMQPTAKASAD</sequence>
<feature type="domain" description="DUF4145" evidence="2">
    <location>
        <begin position="105"/>
        <end position="189"/>
    </location>
</feature>
<gene>
    <name evidence="3" type="ORF">HUF19_17000</name>
</gene>
<feature type="region of interest" description="Disordered" evidence="1">
    <location>
        <begin position="220"/>
        <end position="240"/>
    </location>
</feature>
<feature type="compositionally biased region" description="Polar residues" evidence="1">
    <location>
        <begin position="229"/>
        <end position="240"/>
    </location>
</feature>
<name>A0ABY6AHM8_9GAMM</name>
<proteinExistence type="predicted"/>
<keyword evidence="4" id="KW-1185">Reference proteome</keyword>
<organism evidence="3 4">
    <name type="scientific">Thalassolituus hydrocarboniclasticus</name>
    <dbReference type="NCBI Taxonomy" id="2742796"/>
    <lineage>
        <taxon>Bacteria</taxon>
        <taxon>Pseudomonadati</taxon>
        <taxon>Pseudomonadota</taxon>
        <taxon>Gammaproteobacteria</taxon>
        <taxon>Oceanospirillales</taxon>
        <taxon>Oceanospirillaceae</taxon>
        <taxon>Thalassolituus</taxon>
    </lineage>
</organism>
<reference evidence="4" key="1">
    <citation type="submission" date="2020-06" db="EMBL/GenBank/DDBJ databases">
        <title>Thalassolituus marinus alknpb1M-1, a hydrocarbon-degrading bacterium isolated from the deep-sea overlying water using an in-situ strategy from the South China Sea basin.</title>
        <authorList>
            <person name="Dong C."/>
            <person name="Chen Y."/>
            <person name="Shao Z."/>
        </authorList>
    </citation>
    <scope>NUCLEOTIDE SEQUENCE [LARGE SCALE GENOMIC DNA]</scope>
    <source>
        <strain evidence="4">alknpb1M-1</strain>
    </source>
</reference>
<evidence type="ECO:0000259" key="2">
    <source>
        <dbReference type="Pfam" id="PF13643"/>
    </source>
</evidence>
<evidence type="ECO:0000313" key="3">
    <source>
        <dbReference type="EMBL" id="UXD89471.1"/>
    </source>
</evidence>
<dbReference type="Proteomes" id="UP001065322">
    <property type="component" value="Chromosome"/>
</dbReference>